<proteinExistence type="predicted"/>
<reference evidence="2" key="1">
    <citation type="journal article" date="2020" name="Stud. Mycol.">
        <title>101 Dothideomycetes genomes: a test case for predicting lifestyles and emergence of pathogens.</title>
        <authorList>
            <person name="Haridas S."/>
            <person name="Albert R."/>
            <person name="Binder M."/>
            <person name="Bloem J."/>
            <person name="Labutti K."/>
            <person name="Salamov A."/>
            <person name="Andreopoulos B."/>
            <person name="Baker S."/>
            <person name="Barry K."/>
            <person name="Bills G."/>
            <person name="Bluhm B."/>
            <person name="Cannon C."/>
            <person name="Castanera R."/>
            <person name="Culley D."/>
            <person name="Daum C."/>
            <person name="Ezra D."/>
            <person name="Gonzalez J."/>
            <person name="Henrissat B."/>
            <person name="Kuo A."/>
            <person name="Liang C."/>
            <person name="Lipzen A."/>
            <person name="Lutzoni F."/>
            <person name="Magnuson J."/>
            <person name="Mondo S."/>
            <person name="Nolan M."/>
            <person name="Ohm R."/>
            <person name="Pangilinan J."/>
            <person name="Park H.-J."/>
            <person name="Ramirez L."/>
            <person name="Alfaro M."/>
            <person name="Sun H."/>
            <person name="Tritt A."/>
            <person name="Yoshinaga Y."/>
            <person name="Zwiers L.-H."/>
            <person name="Turgeon B."/>
            <person name="Goodwin S."/>
            <person name="Spatafora J."/>
            <person name="Crous P."/>
            <person name="Grigoriev I."/>
        </authorList>
    </citation>
    <scope>NUCLEOTIDE SEQUENCE</scope>
    <source>
        <strain evidence="2">CBS 122681</strain>
    </source>
</reference>
<dbReference type="EMBL" id="MU004492">
    <property type="protein sequence ID" value="KAF2649433.1"/>
    <property type="molecule type" value="Genomic_DNA"/>
</dbReference>
<evidence type="ECO:0000256" key="1">
    <source>
        <dbReference type="SAM" id="MobiDB-lite"/>
    </source>
</evidence>
<organism evidence="2 3">
    <name type="scientific">Lophiostoma macrostomum CBS 122681</name>
    <dbReference type="NCBI Taxonomy" id="1314788"/>
    <lineage>
        <taxon>Eukaryota</taxon>
        <taxon>Fungi</taxon>
        <taxon>Dikarya</taxon>
        <taxon>Ascomycota</taxon>
        <taxon>Pezizomycotina</taxon>
        <taxon>Dothideomycetes</taxon>
        <taxon>Pleosporomycetidae</taxon>
        <taxon>Pleosporales</taxon>
        <taxon>Lophiostomataceae</taxon>
        <taxon>Lophiostoma</taxon>
    </lineage>
</organism>
<sequence length="74" mass="8033">MLTSRRPSASTHHRAIEPLPSRPTATADFRDIRWNACAIEVQRATELMSDSRCLAAMPHNAATEPAISTATTTA</sequence>
<dbReference type="AlphaFoldDB" id="A0A6A6SSA2"/>
<name>A0A6A6SSA2_9PLEO</name>
<dbReference type="Proteomes" id="UP000799324">
    <property type="component" value="Unassembled WGS sequence"/>
</dbReference>
<protein>
    <submittedName>
        <fullName evidence="2">Uncharacterized protein</fullName>
    </submittedName>
</protein>
<keyword evidence="3" id="KW-1185">Reference proteome</keyword>
<gene>
    <name evidence="2" type="ORF">K491DRAFT_698093</name>
</gene>
<feature type="region of interest" description="Disordered" evidence="1">
    <location>
        <begin position="1"/>
        <end position="25"/>
    </location>
</feature>
<evidence type="ECO:0000313" key="2">
    <source>
        <dbReference type="EMBL" id="KAF2649433.1"/>
    </source>
</evidence>
<feature type="compositionally biased region" description="Polar residues" evidence="1">
    <location>
        <begin position="1"/>
        <end position="10"/>
    </location>
</feature>
<accession>A0A6A6SSA2</accession>
<evidence type="ECO:0000313" key="3">
    <source>
        <dbReference type="Proteomes" id="UP000799324"/>
    </source>
</evidence>